<evidence type="ECO:0000313" key="3">
    <source>
        <dbReference type="Proteomes" id="UP000243459"/>
    </source>
</evidence>
<dbReference type="Gramene" id="ONK75921">
    <property type="protein sequence ID" value="ONK75921"/>
    <property type="gene ID" value="A4U43_C03F21970"/>
</dbReference>
<proteinExistence type="predicted"/>
<dbReference type="InterPro" id="IPR044730">
    <property type="entry name" value="RNase_H-like_dom_plant"/>
</dbReference>
<feature type="domain" description="RNase H type-1" evidence="1">
    <location>
        <begin position="67"/>
        <end position="152"/>
    </location>
</feature>
<protein>
    <recommendedName>
        <fullName evidence="1">RNase H type-1 domain-containing protein</fullName>
    </recommendedName>
</protein>
<dbReference type="GO" id="GO:0004523">
    <property type="term" value="F:RNA-DNA hybrid ribonuclease activity"/>
    <property type="evidence" value="ECO:0007669"/>
    <property type="project" value="InterPro"/>
</dbReference>
<dbReference type="CDD" id="cd06222">
    <property type="entry name" value="RNase_H_like"/>
    <property type="match status" value="1"/>
</dbReference>
<gene>
    <name evidence="2" type="ORF">A4U43_C03F21970</name>
</gene>
<reference evidence="3" key="1">
    <citation type="journal article" date="2017" name="Nat. Commun.">
        <title>The asparagus genome sheds light on the origin and evolution of a young Y chromosome.</title>
        <authorList>
            <person name="Harkess A."/>
            <person name="Zhou J."/>
            <person name="Xu C."/>
            <person name="Bowers J.E."/>
            <person name="Van der Hulst R."/>
            <person name="Ayyampalayam S."/>
            <person name="Mercati F."/>
            <person name="Riccardi P."/>
            <person name="McKain M.R."/>
            <person name="Kakrana A."/>
            <person name="Tang H."/>
            <person name="Ray J."/>
            <person name="Groenendijk J."/>
            <person name="Arikit S."/>
            <person name="Mathioni S.M."/>
            <person name="Nakano M."/>
            <person name="Shan H."/>
            <person name="Telgmann-Rauber A."/>
            <person name="Kanno A."/>
            <person name="Yue Z."/>
            <person name="Chen H."/>
            <person name="Li W."/>
            <person name="Chen Y."/>
            <person name="Xu X."/>
            <person name="Zhang Y."/>
            <person name="Luo S."/>
            <person name="Chen H."/>
            <person name="Gao J."/>
            <person name="Mao Z."/>
            <person name="Pires J.C."/>
            <person name="Luo M."/>
            <person name="Kudrna D."/>
            <person name="Wing R.A."/>
            <person name="Meyers B.C."/>
            <person name="Yi K."/>
            <person name="Kong H."/>
            <person name="Lavrijsen P."/>
            <person name="Sunseri F."/>
            <person name="Falavigna A."/>
            <person name="Ye Y."/>
            <person name="Leebens-Mack J.H."/>
            <person name="Chen G."/>
        </authorList>
    </citation>
    <scope>NUCLEOTIDE SEQUENCE [LARGE SCALE GENOMIC DNA]</scope>
    <source>
        <strain evidence="3">cv. DH0086</strain>
    </source>
</reference>
<name>A0A5P1FGZ5_ASPOF</name>
<accession>A0A5P1FGZ5</accession>
<dbReference type="InterPro" id="IPR002156">
    <property type="entry name" value="RNaseH_domain"/>
</dbReference>
<organism evidence="2 3">
    <name type="scientific">Asparagus officinalis</name>
    <name type="common">Garden asparagus</name>
    <dbReference type="NCBI Taxonomy" id="4686"/>
    <lineage>
        <taxon>Eukaryota</taxon>
        <taxon>Viridiplantae</taxon>
        <taxon>Streptophyta</taxon>
        <taxon>Embryophyta</taxon>
        <taxon>Tracheophyta</taxon>
        <taxon>Spermatophyta</taxon>
        <taxon>Magnoliopsida</taxon>
        <taxon>Liliopsida</taxon>
        <taxon>Asparagales</taxon>
        <taxon>Asparagaceae</taxon>
        <taxon>Asparagoideae</taxon>
        <taxon>Asparagus</taxon>
    </lineage>
</organism>
<dbReference type="AlphaFoldDB" id="A0A5P1FGZ5"/>
<dbReference type="Pfam" id="PF13456">
    <property type="entry name" value="RVT_3"/>
    <property type="match status" value="1"/>
</dbReference>
<evidence type="ECO:0000313" key="2">
    <source>
        <dbReference type="EMBL" id="ONK75921.1"/>
    </source>
</evidence>
<evidence type="ECO:0000259" key="1">
    <source>
        <dbReference type="Pfam" id="PF13456"/>
    </source>
</evidence>
<dbReference type="Proteomes" id="UP000243459">
    <property type="component" value="Chromosome 3"/>
</dbReference>
<dbReference type="GO" id="GO:0003676">
    <property type="term" value="F:nucleic acid binding"/>
    <property type="evidence" value="ECO:0007669"/>
    <property type="project" value="InterPro"/>
</dbReference>
<keyword evidence="3" id="KW-1185">Reference proteome</keyword>
<dbReference type="EMBL" id="CM007383">
    <property type="protein sequence ID" value="ONK75921.1"/>
    <property type="molecule type" value="Genomic_DNA"/>
</dbReference>
<sequence>MEAFNPALLAKQGWRLLVCLTIISNRVPKASSIFIFKLTCGCYDWQKSFTYLAQYHRGLIFSRGRVGGISAEHMELLAMVHVMHFAGKIGILPGNLESDCLWLISLLHDEIYDRHPLGALLDDAKEDFDLCGPLVLSFVPQNTNKVAHVLVRYDHSLVEATFWLEEIPENFNSLPHEDIDL</sequence>